<keyword evidence="4" id="KW-1185">Reference proteome</keyword>
<evidence type="ECO:0000313" key="3">
    <source>
        <dbReference type="EMBL" id="MDQ0373259.1"/>
    </source>
</evidence>
<comment type="similarity">
    <text evidence="1">Belongs to the NAD(P)-dependent epimerase/dehydratase family.</text>
</comment>
<accession>A0ABU0EDC4</accession>
<dbReference type="RefSeq" id="WP_307491223.1">
    <property type="nucleotide sequence ID" value="NZ_JAUSVB010000002.1"/>
</dbReference>
<dbReference type="InterPro" id="IPR036291">
    <property type="entry name" value="NAD(P)-bd_dom_sf"/>
</dbReference>
<dbReference type="SUPFAM" id="SSF51735">
    <property type="entry name" value="NAD(P)-binding Rossmann-fold domains"/>
    <property type="match status" value="1"/>
</dbReference>
<protein>
    <submittedName>
        <fullName evidence="3">dTDP-6-deoxy-L-talose 4-dehydrogenase (NAD+)</fullName>
        <ecNumber evidence="3">1.1.1.339</ecNumber>
    </submittedName>
</protein>
<dbReference type="InterPro" id="IPR001509">
    <property type="entry name" value="Epimerase_deHydtase"/>
</dbReference>
<keyword evidence="3" id="KW-0560">Oxidoreductase</keyword>
<evidence type="ECO:0000256" key="1">
    <source>
        <dbReference type="ARBA" id="ARBA00007637"/>
    </source>
</evidence>
<dbReference type="Proteomes" id="UP001239626">
    <property type="component" value="Unassembled WGS sequence"/>
</dbReference>
<dbReference type="Pfam" id="PF01370">
    <property type="entry name" value="Epimerase"/>
    <property type="match status" value="1"/>
</dbReference>
<evidence type="ECO:0000313" key="4">
    <source>
        <dbReference type="Proteomes" id="UP001239626"/>
    </source>
</evidence>
<organism evidence="3 4">
    <name type="scientific">Cellulomonas humilata</name>
    <dbReference type="NCBI Taxonomy" id="144055"/>
    <lineage>
        <taxon>Bacteria</taxon>
        <taxon>Bacillati</taxon>
        <taxon>Actinomycetota</taxon>
        <taxon>Actinomycetes</taxon>
        <taxon>Micrococcales</taxon>
        <taxon>Cellulomonadaceae</taxon>
        <taxon>Cellulomonas</taxon>
    </lineage>
</organism>
<sequence length="286" mass="30895">MAGDATVLVTGAGGYIGRHVVTALLDRGARVVAVDRAARVPGGSRVDPRATVLGVDIFDADEASYEALHSPDVVVHLAWEAGFHHGSPAHMSRLSDHYRFLTRLVAEGASHLTVAGTMHEIGYHEGEIDADTPTHPQTLYGIAKNALREALEVELRGGPVTFQWLRCFYIYGDDEANSSIFTKIAQAAERGDPTFPFTTGANKFDFVEVHELAAQIAAVASQSQETGIINCCSGTPESLAHRAESFIAERGYDIRLEYGAFPDRPFESPATWGNADVIRRIMASAT</sequence>
<reference evidence="3 4" key="1">
    <citation type="submission" date="2023-07" db="EMBL/GenBank/DDBJ databases">
        <title>Sorghum-associated microbial communities from plants grown in Nebraska, USA.</title>
        <authorList>
            <person name="Schachtman D."/>
        </authorList>
    </citation>
    <scope>NUCLEOTIDE SEQUENCE [LARGE SCALE GENOMIC DNA]</scope>
    <source>
        <strain evidence="3 4">BE332</strain>
    </source>
</reference>
<dbReference type="PANTHER" id="PTHR43000">
    <property type="entry name" value="DTDP-D-GLUCOSE 4,6-DEHYDRATASE-RELATED"/>
    <property type="match status" value="1"/>
</dbReference>
<proteinExistence type="inferred from homology"/>
<dbReference type="EMBL" id="JAUSVB010000002">
    <property type="protein sequence ID" value="MDQ0373259.1"/>
    <property type="molecule type" value="Genomic_DNA"/>
</dbReference>
<dbReference type="Gene3D" id="3.40.50.720">
    <property type="entry name" value="NAD(P)-binding Rossmann-like Domain"/>
    <property type="match status" value="1"/>
</dbReference>
<dbReference type="EC" id="1.1.1.339" evidence="3"/>
<name>A0ABU0EDC4_9CELL</name>
<gene>
    <name evidence="3" type="ORF">J2X26_001570</name>
</gene>
<dbReference type="GO" id="GO:0016491">
    <property type="term" value="F:oxidoreductase activity"/>
    <property type="evidence" value="ECO:0007669"/>
    <property type="project" value="UniProtKB-KW"/>
</dbReference>
<evidence type="ECO:0000259" key="2">
    <source>
        <dbReference type="Pfam" id="PF01370"/>
    </source>
</evidence>
<comment type="caution">
    <text evidence="3">The sequence shown here is derived from an EMBL/GenBank/DDBJ whole genome shotgun (WGS) entry which is preliminary data.</text>
</comment>
<feature type="domain" description="NAD-dependent epimerase/dehydratase" evidence="2">
    <location>
        <begin position="7"/>
        <end position="231"/>
    </location>
</feature>